<reference evidence="1 2" key="1">
    <citation type="submission" date="2024-05" db="EMBL/GenBank/DDBJ databases">
        <title>The nuclear and mitochondrial genome assemblies of Tetragonisca angustula (Apidae: Meliponini), a tiny yet remarkable pollinator in the Neotropics.</title>
        <authorList>
            <person name="Ferrari R."/>
            <person name="Ricardo P.C."/>
            <person name="Dias F.C."/>
            <person name="Araujo N.S."/>
            <person name="Soares D.O."/>
            <person name="Zhou Q.-S."/>
            <person name="Zhu C.-D."/>
            <person name="Coutinho L."/>
            <person name="Airas M.C."/>
            <person name="Batista T.M."/>
        </authorList>
    </citation>
    <scope>NUCLEOTIDE SEQUENCE [LARGE SCALE GENOMIC DNA]</scope>
    <source>
        <strain evidence="1">ASF017062</strain>
        <tissue evidence="1">Abdomen</tissue>
    </source>
</reference>
<comment type="caution">
    <text evidence="1">The sequence shown here is derived from an EMBL/GenBank/DDBJ whole genome shotgun (WGS) entry which is preliminary data.</text>
</comment>
<protein>
    <submittedName>
        <fullName evidence="1">Uncharacterized protein</fullName>
    </submittedName>
</protein>
<sequence>MPRNADILPALGKGKHSSSHILQWCPVTHYQRIQRYDRATKDLSDNLNQKYDTRDEPSVHTRDNRYIPDLLVIDKDDRTGCLIETTVVWEHKSSLLYAAKIKKDKYNRSEILENIRLKYNLLENPTVLLFVIGARGGWRPSNDIIWKKYNLPNHLKRIIVCNAMHYGSYIHRTFITHTWRMRKKKK</sequence>
<dbReference type="AlphaFoldDB" id="A0AAW0ZD91"/>
<evidence type="ECO:0000313" key="2">
    <source>
        <dbReference type="Proteomes" id="UP001432146"/>
    </source>
</evidence>
<dbReference type="Proteomes" id="UP001432146">
    <property type="component" value="Unassembled WGS sequence"/>
</dbReference>
<name>A0AAW0ZD91_9HYME</name>
<gene>
    <name evidence="1" type="ORF">QLX08_010203</name>
</gene>
<dbReference type="EMBL" id="JAWNGG020000257">
    <property type="protein sequence ID" value="KAK9295502.1"/>
    <property type="molecule type" value="Genomic_DNA"/>
</dbReference>
<accession>A0AAW0ZD91</accession>
<proteinExistence type="predicted"/>
<keyword evidence="2" id="KW-1185">Reference proteome</keyword>
<organism evidence="1 2">
    <name type="scientific">Tetragonisca angustula</name>
    <dbReference type="NCBI Taxonomy" id="166442"/>
    <lineage>
        <taxon>Eukaryota</taxon>
        <taxon>Metazoa</taxon>
        <taxon>Ecdysozoa</taxon>
        <taxon>Arthropoda</taxon>
        <taxon>Hexapoda</taxon>
        <taxon>Insecta</taxon>
        <taxon>Pterygota</taxon>
        <taxon>Neoptera</taxon>
        <taxon>Endopterygota</taxon>
        <taxon>Hymenoptera</taxon>
        <taxon>Apocrita</taxon>
        <taxon>Aculeata</taxon>
        <taxon>Apoidea</taxon>
        <taxon>Anthophila</taxon>
        <taxon>Apidae</taxon>
        <taxon>Tetragonisca</taxon>
    </lineage>
</organism>
<evidence type="ECO:0000313" key="1">
    <source>
        <dbReference type="EMBL" id="KAK9295502.1"/>
    </source>
</evidence>